<feature type="domain" description="Protein SirB1 N-terminal" evidence="2">
    <location>
        <begin position="221"/>
        <end position="320"/>
    </location>
</feature>
<evidence type="ECO:0000313" key="3">
    <source>
        <dbReference type="EMBL" id="SIT15996.1"/>
    </source>
</evidence>
<accession>A0A1N7PZI3</accession>
<name>A0A1N7PZI3_9FLAO</name>
<dbReference type="Pfam" id="PF13369">
    <property type="entry name" value="Transglut_core2"/>
    <property type="match status" value="1"/>
</dbReference>
<organism evidence="3 4">
    <name type="scientific">Chryseobacterium gambrini</name>
    <dbReference type="NCBI Taxonomy" id="373672"/>
    <lineage>
        <taxon>Bacteria</taxon>
        <taxon>Pseudomonadati</taxon>
        <taxon>Bacteroidota</taxon>
        <taxon>Flavobacteriia</taxon>
        <taxon>Flavobacteriales</taxon>
        <taxon>Weeksellaceae</taxon>
        <taxon>Chryseobacterium group</taxon>
        <taxon>Chryseobacterium</taxon>
    </lineage>
</organism>
<evidence type="ECO:0000259" key="2">
    <source>
        <dbReference type="Pfam" id="PF13369"/>
    </source>
</evidence>
<comment type="similarity">
    <text evidence="1">Belongs to the UPF0162 family.</text>
</comment>
<reference evidence="3 4" key="1">
    <citation type="submission" date="2017-01" db="EMBL/GenBank/DDBJ databases">
        <authorList>
            <person name="Mah S.A."/>
            <person name="Swanson W.J."/>
            <person name="Moy G.W."/>
            <person name="Vacquier V.D."/>
        </authorList>
    </citation>
    <scope>NUCLEOTIDE SEQUENCE [LARGE SCALE GENOMIC DNA]</scope>
    <source>
        <strain evidence="3 4">DSM 18014</strain>
    </source>
</reference>
<evidence type="ECO:0000256" key="1">
    <source>
        <dbReference type="ARBA" id="ARBA00007100"/>
    </source>
</evidence>
<dbReference type="AlphaFoldDB" id="A0A1N7PZI3"/>
<proteinExistence type="inferred from homology"/>
<dbReference type="PROSITE" id="PS51257">
    <property type="entry name" value="PROKAR_LIPOPROTEIN"/>
    <property type="match status" value="1"/>
</dbReference>
<sequence>MRSQKATYKNTLKPMRQIILLYYFIVGCYCYGQRLPKLPETPQQANLNSVPVIRNETSNLSSRMNNHPNYVNPQKKVNYQSDQEHLNKEVERQMAEIRAEAFSRNFKLSPLSDKKGTSAYYNAFEHLSKLDSESYSIADAVFIVENAYNNNDKNFQVTYQGQIQKATNIIRKEIKNSGIEDSDNVSKNLSIFKYFAEDSKLNGKVVHKAMKYDFDDYMGAKDYSKMFVSKLMKTNTGQCHSMPLLYLILAEQIGAEAYLVMSPNHSYIRFKDADGEMLSVELTNGMFSANSFVLNSGYIKAEALKNKLYMQNLSKQEILSQTYVDLASGYIHKYGYDEFVSKVLDKALALNPNNINATLWKSNTDQMRFMQACARFGIDPENKDQLQNIRNYPPLEEQFLKIKSDFDYIDQSGFTQMPLDQYEKWLGSLRSTENKQKSAEIAERIKIINAQKLRKAKERTKPVPPKKEKPKDYRILRELLTINQKQTNYEKDFIFSCVVPAKLFPSAGKSQEKG</sequence>
<dbReference type="Proteomes" id="UP000185781">
    <property type="component" value="Unassembled WGS sequence"/>
</dbReference>
<protein>
    <recommendedName>
        <fullName evidence="2">Protein SirB1 N-terminal domain-containing protein</fullName>
    </recommendedName>
</protein>
<dbReference type="STRING" id="373672.SAMN05421785_10862"/>
<dbReference type="InterPro" id="IPR032698">
    <property type="entry name" value="SirB1_N"/>
</dbReference>
<dbReference type="EMBL" id="FTOV01000008">
    <property type="protein sequence ID" value="SIT15996.1"/>
    <property type="molecule type" value="Genomic_DNA"/>
</dbReference>
<gene>
    <name evidence="3" type="ORF">SAMN05421785_10862</name>
</gene>
<evidence type="ECO:0000313" key="4">
    <source>
        <dbReference type="Proteomes" id="UP000185781"/>
    </source>
</evidence>